<dbReference type="SFLD" id="SFLDS00003">
    <property type="entry name" value="Haloacid_Dehalogenase"/>
    <property type="match status" value="1"/>
</dbReference>
<evidence type="ECO:0000256" key="5">
    <source>
        <dbReference type="ARBA" id="ARBA00015196"/>
    </source>
</evidence>
<keyword evidence="6" id="KW-0028">Amino-acid biosynthesis</keyword>
<dbReference type="PANTHER" id="PTHR43344:SF2">
    <property type="entry name" value="PHOSPHOSERINE PHOSPHATASE"/>
    <property type="match status" value="1"/>
</dbReference>
<dbReference type="InterPro" id="IPR050582">
    <property type="entry name" value="HAD-like_SerB"/>
</dbReference>
<evidence type="ECO:0000256" key="2">
    <source>
        <dbReference type="ARBA" id="ARBA00005135"/>
    </source>
</evidence>
<comment type="caution">
    <text evidence="14">The sequence shown here is derived from an EMBL/GenBank/DDBJ whole genome shotgun (WGS) entry which is preliminary data.</text>
</comment>
<comment type="similarity">
    <text evidence="3">Belongs to the HAD-like hydrolase superfamily. SerB family.</text>
</comment>
<evidence type="ECO:0000256" key="12">
    <source>
        <dbReference type="ARBA" id="ARBA00048138"/>
    </source>
</evidence>
<dbReference type="InterPro" id="IPR004469">
    <property type="entry name" value="PSP"/>
</dbReference>
<dbReference type="Pfam" id="PF12710">
    <property type="entry name" value="HAD"/>
    <property type="match status" value="1"/>
</dbReference>
<evidence type="ECO:0000256" key="7">
    <source>
        <dbReference type="ARBA" id="ARBA00022723"/>
    </source>
</evidence>
<gene>
    <name evidence="14" type="primary">serB</name>
    <name evidence="14" type="ORF">GCM10008942_12710</name>
</gene>
<evidence type="ECO:0000256" key="4">
    <source>
        <dbReference type="ARBA" id="ARBA00012640"/>
    </source>
</evidence>
<evidence type="ECO:0000256" key="6">
    <source>
        <dbReference type="ARBA" id="ARBA00022605"/>
    </source>
</evidence>
<keyword evidence="15" id="KW-1185">Reference proteome</keyword>
<dbReference type="Proteomes" id="UP001499951">
    <property type="component" value="Unassembled WGS sequence"/>
</dbReference>
<protein>
    <recommendedName>
        <fullName evidence="5">Phosphoserine phosphatase</fullName>
        <ecNumber evidence="4">3.1.3.3</ecNumber>
    </recommendedName>
    <alternativeName>
        <fullName evidence="11">O-phosphoserine phosphohydrolase</fullName>
    </alternativeName>
</protein>
<dbReference type="InterPro" id="IPR023214">
    <property type="entry name" value="HAD_sf"/>
</dbReference>
<dbReference type="NCBIfam" id="TIGR00338">
    <property type="entry name" value="serB"/>
    <property type="match status" value="1"/>
</dbReference>
<dbReference type="SUPFAM" id="SSF56784">
    <property type="entry name" value="HAD-like"/>
    <property type="match status" value="1"/>
</dbReference>
<dbReference type="SFLD" id="SFLDG01136">
    <property type="entry name" value="C1.6:_Phosphoserine_Phosphatas"/>
    <property type="match status" value="1"/>
</dbReference>
<comment type="catalytic activity">
    <reaction evidence="13">
        <text>O-phospho-D-serine + H2O = D-serine + phosphate</text>
        <dbReference type="Rhea" id="RHEA:24873"/>
        <dbReference type="ChEBI" id="CHEBI:15377"/>
        <dbReference type="ChEBI" id="CHEBI:35247"/>
        <dbReference type="ChEBI" id="CHEBI:43474"/>
        <dbReference type="ChEBI" id="CHEBI:58680"/>
        <dbReference type="EC" id="3.1.3.3"/>
    </reaction>
</comment>
<sequence length="308" mass="32537">MRFSHVLNVIAQDAGRLAARLRSFGELAWLAEGRAFDIGFDGDPAAVLKTARAAAGDLATELKADINVVACQGRRKKLLVSDMESTIVSCECLDELAAIAGIGPKIAAITERAMRGEIAFEGALRERVALLKGLPVTALEEVYREKVKLIGGARELVATMKANGARTLLVSGGFTWFTGRVKDAAGFDEHQSNTLHDDGKVLSGTVGEPILGREAKLEALKRALAEQEFAPAAAIAIGDGANDLAMIRYAGENGGLGIAFHAKPLVAEAAGTSIAHNDLKAVLYLQGYCEGEIVTPPPPKPEPPVYKL</sequence>
<comment type="pathway">
    <text evidence="2">Amino-acid biosynthesis; L-serine biosynthesis; L-serine from 3-phospho-D-glycerate: step 3/3.</text>
</comment>
<evidence type="ECO:0000256" key="11">
    <source>
        <dbReference type="ARBA" id="ARBA00031693"/>
    </source>
</evidence>
<evidence type="ECO:0000256" key="3">
    <source>
        <dbReference type="ARBA" id="ARBA00009184"/>
    </source>
</evidence>
<keyword evidence="8" id="KW-0378">Hydrolase</keyword>
<evidence type="ECO:0000256" key="1">
    <source>
        <dbReference type="ARBA" id="ARBA00001946"/>
    </source>
</evidence>
<evidence type="ECO:0000256" key="10">
    <source>
        <dbReference type="ARBA" id="ARBA00023299"/>
    </source>
</evidence>
<organism evidence="14 15">
    <name type="scientific">Rhizomicrobium electricum</name>
    <dbReference type="NCBI Taxonomy" id="480070"/>
    <lineage>
        <taxon>Bacteria</taxon>
        <taxon>Pseudomonadati</taxon>
        <taxon>Pseudomonadota</taxon>
        <taxon>Alphaproteobacteria</taxon>
        <taxon>Micropepsales</taxon>
        <taxon>Micropepsaceae</taxon>
        <taxon>Rhizomicrobium</taxon>
    </lineage>
</organism>
<dbReference type="InterPro" id="IPR036412">
    <property type="entry name" value="HAD-like_sf"/>
</dbReference>
<dbReference type="EC" id="3.1.3.3" evidence="4"/>
<dbReference type="SFLD" id="SFLDF00029">
    <property type="entry name" value="phosphoserine_phosphatase"/>
    <property type="match status" value="1"/>
</dbReference>
<evidence type="ECO:0000313" key="15">
    <source>
        <dbReference type="Proteomes" id="UP001499951"/>
    </source>
</evidence>
<keyword evidence="10" id="KW-0718">Serine biosynthesis</keyword>
<evidence type="ECO:0000313" key="14">
    <source>
        <dbReference type="EMBL" id="GAA0565802.1"/>
    </source>
</evidence>
<keyword evidence="9" id="KW-0460">Magnesium</keyword>
<keyword evidence="7" id="KW-0479">Metal-binding</keyword>
<proteinExistence type="inferred from homology"/>
<dbReference type="SFLD" id="SFLDG01137">
    <property type="entry name" value="C1.6.1:_Phosphoserine_Phosphat"/>
    <property type="match status" value="1"/>
</dbReference>
<dbReference type="PANTHER" id="PTHR43344">
    <property type="entry name" value="PHOSPHOSERINE PHOSPHATASE"/>
    <property type="match status" value="1"/>
</dbReference>
<comment type="catalytic activity">
    <reaction evidence="12">
        <text>O-phospho-L-serine + H2O = L-serine + phosphate</text>
        <dbReference type="Rhea" id="RHEA:21208"/>
        <dbReference type="ChEBI" id="CHEBI:15377"/>
        <dbReference type="ChEBI" id="CHEBI:33384"/>
        <dbReference type="ChEBI" id="CHEBI:43474"/>
        <dbReference type="ChEBI" id="CHEBI:57524"/>
        <dbReference type="EC" id="3.1.3.3"/>
    </reaction>
</comment>
<dbReference type="Gene3D" id="3.40.50.1000">
    <property type="entry name" value="HAD superfamily/HAD-like"/>
    <property type="match status" value="1"/>
</dbReference>
<evidence type="ECO:0000256" key="13">
    <source>
        <dbReference type="ARBA" id="ARBA00048523"/>
    </source>
</evidence>
<reference evidence="14 15" key="1">
    <citation type="journal article" date="2019" name="Int. J. Syst. Evol. Microbiol.">
        <title>The Global Catalogue of Microorganisms (GCM) 10K type strain sequencing project: providing services to taxonomists for standard genome sequencing and annotation.</title>
        <authorList>
            <consortium name="The Broad Institute Genomics Platform"/>
            <consortium name="The Broad Institute Genome Sequencing Center for Infectious Disease"/>
            <person name="Wu L."/>
            <person name="Ma J."/>
        </authorList>
    </citation>
    <scope>NUCLEOTIDE SEQUENCE [LARGE SCALE GENOMIC DNA]</scope>
    <source>
        <strain evidence="14 15">JCM 15089</strain>
    </source>
</reference>
<comment type="cofactor">
    <cofactor evidence="1">
        <name>Mg(2+)</name>
        <dbReference type="ChEBI" id="CHEBI:18420"/>
    </cofactor>
</comment>
<evidence type="ECO:0000256" key="9">
    <source>
        <dbReference type="ARBA" id="ARBA00022842"/>
    </source>
</evidence>
<accession>A0ABN1EG03</accession>
<dbReference type="EMBL" id="BAAADD010000003">
    <property type="protein sequence ID" value="GAA0565802.1"/>
    <property type="molecule type" value="Genomic_DNA"/>
</dbReference>
<dbReference type="RefSeq" id="WP_166933399.1">
    <property type="nucleotide sequence ID" value="NZ_BAAADD010000003.1"/>
</dbReference>
<dbReference type="NCBIfam" id="TIGR01488">
    <property type="entry name" value="HAD-SF-IB"/>
    <property type="match status" value="1"/>
</dbReference>
<evidence type="ECO:0000256" key="8">
    <source>
        <dbReference type="ARBA" id="ARBA00022801"/>
    </source>
</evidence>
<name>A0ABN1EG03_9PROT</name>